<protein>
    <submittedName>
        <fullName evidence="1">Uncharacterized protein</fullName>
    </submittedName>
</protein>
<dbReference type="Proteomes" id="UP001172386">
    <property type="component" value="Unassembled WGS sequence"/>
</dbReference>
<keyword evidence="2" id="KW-1185">Reference proteome</keyword>
<comment type="caution">
    <text evidence="1">The sequence shown here is derived from an EMBL/GenBank/DDBJ whole genome shotgun (WGS) entry which is preliminary data.</text>
</comment>
<proteinExistence type="predicted"/>
<name>A0ACC3AEP6_9EURO</name>
<reference evidence="1" key="1">
    <citation type="submission" date="2022-10" db="EMBL/GenBank/DDBJ databases">
        <title>Culturing micro-colonial fungi from biological soil crusts in the Mojave desert and describing Neophaeococcomyces mojavensis, and introducing the new genera and species Taxawa tesnikishii.</title>
        <authorList>
            <person name="Kurbessoian T."/>
            <person name="Stajich J.E."/>
        </authorList>
    </citation>
    <scope>NUCLEOTIDE SEQUENCE</scope>
    <source>
        <strain evidence="1">JES_112</strain>
    </source>
</reference>
<dbReference type="EMBL" id="JAPDRQ010000028">
    <property type="protein sequence ID" value="KAJ9660793.1"/>
    <property type="molecule type" value="Genomic_DNA"/>
</dbReference>
<sequence length="923" mass="102716">MKGIDVSAPSFEHHHDGLGVSTSQPRISWHFSHLDNSIKGWQQDSYELGISFADSDQTHTFTVKSSQSICVPWPARALKSRERTKVRVRSYGSSQSSDAQQSEPEPTEWSPWSVVEVGLLKRTDWTAQMIAAPKQLKNKDGSLTPIRLAKTFTLPANRNVVRARIYMTAHGCYDTRINGHTVGDHGMAPGWQSYEHRLHYQIFDVSEHLISGSQNTIDVQIGPGWYASALAWAGGRRCFFGDTLSLLAQLEVEFDDNDHLFVLNTDSSWSSLSSAITSSEIYNGETYEMALERDASKLIPQSSAHSSARIIGFPTSNLASPDTPPVRVTQEIQPVSIFRSKSGKVLVDFGQNLVGRLRIVKLQKAAGTTVSFSHAEVLEDGELGTRPLRFAKNTDRIICDGSELENWTPKFTFHGFRYVEVDTWTPEDKDCPFTVDSIVAQVMHTDMQRTGWFECSHSLVNKLHQNAIWSMRGNFLSVPTDCPQRDERLGWTGDIQVFAPSASFLYDTTGMLGNWLDDLAAEQLSPKNNGVPPFVVPDVITKSHAEDNNYWPAIPNAVWDDVAVLLPWSLYRASGDLNMLRKQYDSMKAWIDRGIRRGADGLWDPELYQLGDWLDPIAPPSEPGNGRTDGVLVADVYLVQVTKKLAEACELLDIAEEAAKYNADATRLLGLFREKYITKSGLIAADTQTALALGIMFGLFEPHQLQAAGDRLARSVRMQQFRVATGFAGTPIVLHALTAVGHSQIAYRMLLEQRCPSWMYAVLMGGTTIWERWDSMLSDGSINPGEMTSFNHYALGSVVNWLHETVGGISSLEPGWRRILVRPIPGGNLTHSKVTHVGPYGRIECAWQLTEGGLFKMTLEVPPNSEAVVVLPSQQFKEKDVHKSEGLQVGSGQHEFECHLAEPAWPPQAIMPPFWPQPQPVFG</sequence>
<gene>
    <name evidence="1" type="ORF">H2198_002332</name>
</gene>
<evidence type="ECO:0000313" key="2">
    <source>
        <dbReference type="Proteomes" id="UP001172386"/>
    </source>
</evidence>
<organism evidence="1 2">
    <name type="scientific">Neophaeococcomyces mojaviensis</name>
    <dbReference type="NCBI Taxonomy" id="3383035"/>
    <lineage>
        <taxon>Eukaryota</taxon>
        <taxon>Fungi</taxon>
        <taxon>Dikarya</taxon>
        <taxon>Ascomycota</taxon>
        <taxon>Pezizomycotina</taxon>
        <taxon>Eurotiomycetes</taxon>
        <taxon>Chaetothyriomycetidae</taxon>
        <taxon>Chaetothyriales</taxon>
        <taxon>Chaetothyriales incertae sedis</taxon>
        <taxon>Neophaeococcomyces</taxon>
    </lineage>
</organism>
<accession>A0ACC3AEP6</accession>
<evidence type="ECO:0000313" key="1">
    <source>
        <dbReference type="EMBL" id="KAJ9660793.1"/>
    </source>
</evidence>